<dbReference type="SUPFAM" id="SSF109604">
    <property type="entry name" value="HD-domain/PDEase-like"/>
    <property type="match status" value="1"/>
</dbReference>
<dbReference type="AlphaFoldDB" id="A0AA37HFX8"/>
<reference evidence="1" key="2">
    <citation type="submission" date="2021-08" db="EMBL/GenBank/DDBJ databases">
        <authorList>
            <person name="Tani A."/>
            <person name="Ola A."/>
            <person name="Ogura Y."/>
            <person name="Katsura K."/>
            <person name="Hayashi T."/>
        </authorList>
    </citation>
    <scope>NUCLEOTIDE SEQUENCE</scope>
    <source>
        <strain evidence="1">JCM 32048</strain>
    </source>
</reference>
<sequence>MTWLPTRSGVPISLVEPTAAEVDFAELAWSLANLNRFAGHPQTTVSVGLHTLIGLNIAPPPLKAHWLLHDAHESRTGDVTSPAKDSLDHLARLRFGPEVAEQIRTVRQQFEQIHDVAIHAAAGLDMPTAAQRETIKQIDLIALATEKRWFCAPCPRPWFIDGAGIQSLATKPKWMPPDRVADALLQAFLRHLPALKGKSGRAVA</sequence>
<dbReference type="EMBL" id="BPQJ01000035">
    <property type="protein sequence ID" value="GJD65150.1"/>
    <property type="molecule type" value="Genomic_DNA"/>
</dbReference>
<accession>A0AA37HFX8</accession>
<reference evidence="1" key="1">
    <citation type="journal article" date="2016" name="Front. Microbiol.">
        <title>Genome Sequence of the Piezophilic, Mesophilic Sulfate-Reducing Bacterium Desulfovibrio indicus J2T.</title>
        <authorList>
            <person name="Cao J."/>
            <person name="Maignien L."/>
            <person name="Shao Z."/>
            <person name="Alain K."/>
            <person name="Jebbar M."/>
        </authorList>
    </citation>
    <scope>NUCLEOTIDE SEQUENCE</scope>
    <source>
        <strain evidence="1">JCM 32048</strain>
    </source>
</reference>
<keyword evidence="2" id="KW-1185">Reference proteome</keyword>
<dbReference type="Gene3D" id="1.10.3210.10">
    <property type="entry name" value="Hypothetical protein af1432"/>
    <property type="match status" value="1"/>
</dbReference>
<name>A0AA37HFX8_9HYPH</name>
<protein>
    <recommendedName>
        <fullName evidence="3">Phosphohydrolase</fullName>
    </recommendedName>
</protein>
<dbReference type="RefSeq" id="WP_099899116.1">
    <property type="nucleotide sequence ID" value="NZ_BPQJ01000035.1"/>
</dbReference>
<comment type="caution">
    <text evidence="1">The sequence shown here is derived from an EMBL/GenBank/DDBJ whole genome shotgun (WGS) entry which is preliminary data.</text>
</comment>
<gene>
    <name evidence="1" type="ORF">MPEAHAMD_5337</name>
</gene>
<proteinExistence type="predicted"/>
<evidence type="ECO:0000313" key="1">
    <source>
        <dbReference type="EMBL" id="GJD65150.1"/>
    </source>
</evidence>
<evidence type="ECO:0000313" key="2">
    <source>
        <dbReference type="Proteomes" id="UP001055286"/>
    </source>
</evidence>
<evidence type="ECO:0008006" key="3">
    <source>
        <dbReference type="Google" id="ProtNLM"/>
    </source>
</evidence>
<organism evidence="1 2">
    <name type="scientific">Methylobacterium frigidaeris</name>
    <dbReference type="NCBI Taxonomy" id="2038277"/>
    <lineage>
        <taxon>Bacteria</taxon>
        <taxon>Pseudomonadati</taxon>
        <taxon>Pseudomonadota</taxon>
        <taxon>Alphaproteobacteria</taxon>
        <taxon>Hyphomicrobiales</taxon>
        <taxon>Methylobacteriaceae</taxon>
        <taxon>Methylobacterium</taxon>
    </lineage>
</organism>
<dbReference type="Proteomes" id="UP001055286">
    <property type="component" value="Unassembled WGS sequence"/>
</dbReference>